<dbReference type="AlphaFoldDB" id="A0ABD0Q842"/>
<feature type="compositionally biased region" description="Polar residues" evidence="1">
    <location>
        <begin position="403"/>
        <end position="416"/>
    </location>
</feature>
<dbReference type="Gene3D" id="1.10.790.10">
    <property type="entry name" value="Prion/Doppel protein, beta-ribbon domain"/>
    <property type="match status" value="1"/>
</dbReference>
<sequence length="569" mass="62500">MCTVCFGSDGSATQFIRRPLPRSHHRGPRPNLTIPGNPLILLQEVTQAILTSSILVKAAPVPEQVAIQLVEAIHLVATPISIQEEADPTQEDIPTRIQERVAILLVATLISIREEVDPTQEDIPTRIQERVATQLAAAILRLVATPISIREEVDPTQEGIPTRIQEQVAILLVATLISIREEVDPTQEDIPTRIQEQVPIQLAAAILRLVATPIREEADPTQEDIPTRILEQVPIQLVVTPIQEEVALTLEDIPTRILQEGVTLTSIRVEVGTALVGIQRPGGYPGGQPSIGGGYPNWNPNNKILSPRYGGSFGGGGFGMGGSPFSNTVKSMGYGSSLKSKGFAKKAMLAAGVGAMAGMAVGYGIGNFQRPNFEFRSPQEERQYNHYMYKHQGTRSKDKSNKGGPNNTSKQQSQAHMSYEQYMNTCMKRKDLLKEQDTTDSTDRKNIQRDEPLTEVTMKIDYQGGPEKNDTASPTTASDYPKASAIREEDDDTVSIVQIGYPALIEQMKARKCVEMFLVYSESFAEKQKEDKKDNQRRNISSFSNNHNGLCVSGVLLLLTTSFMPLSST</sequence>
<reference evidence="2 3" key="1">
    <citation type="submission" date="2024-05" db="EMBL/GenBank/DDBJ databases">
        <title>Genome sequencing and assembly of Indian major carp, Cirrhinus mrigala (Hamilton, 1822).</title>
        <authorList>
            <person name="Mohindra V."/>
            <person name="Chowdhury L.M."/>
            <person name="Lal K."/>
            <person name="Jena J.K."/>
        </authorList>
    </citation>
    <scope>NUCLEOTIDE SEQUENCE [LARGE SCALE GENOMIC DNA]</scope>
    <source>
        <strain evidence="2">CM1030</strain>
        <tissue evidence="2">Blood</tissue>
    </source>
</reference>
<gene>
    <name evidence="2" type="ORF">M9458_021747</name>
</gene>
<organism evidence="2 3">
    <name type="scientific">Cirrhinus mrigala</name>
    <name type="common">Mrigala</name>
    <dbReference type="NCBI Taxonomy" id="683832"/>
    <lineage>
        <taxon>Eukaryota</taxon>
        <taxon>Metazoa</taxon>
        <taxon>Chordata</taxon>
        <taxon>Craniata</taxon>
        <taxon>Vertebrata</taxon>
        <taxon>Euteleostomi</taxon>
        <taxon>Actinopterygii</taxon>
        <taxon>Neopterygii</taxon>
        <taxon>Teleostei</taxon>
        <taxon>Ostariophysi</taxon>
        <taxon>Cypriniformes</taxon>
        <taxon>Cyprinidae</taxon>
        <taxon>Labeoninae</taxon>
        <taxon>Labeonini</taxon>
        <taxon>Cirrhinus</taxon>
    </lineage>
</organism>
<comment type="caution">
    <text evidence="2">The sequence shown here is derived from an EMBL/GenBank/DDBJ whole genome shotgun (WGS) entry which is preliminary data.</text>
</comment>
<dbReference type="InterPro" id="IPR036924">
    <property type="entry name" value="Prion/Doppel_b-ribbon_dom_sf"/>
</dbReference>
<evidence type="ECO:0000256" key="1">
    <source>
        <dbReference type="SAM" id="MobiDB-lite"/>
    </source>
</evidence>
<protein>
    <submittedName>
        <fullName evidence="2">Uncharacterized protein</fullName>
    </submittedName>
</protein>
<keyword evidence="3" id="KW-1185">Reference proteome</keyword>
<evidence type="ECO:0000313" key="2">
    <source>
        <dbReference type="EMBL" id="KAL0182372.1"/>
    </source>
</evidence>
<feature type="region of interest" description="Disordered" evidence="1">
    <location>
        <begin position="390"/>
        <end position="416"/>
    </location>
</feature>
<evidence type="ECO:0000313" key="3">
    <source>
        <dbReference type="Proteomes" id="UP001529510"/>
    </source>
</evidence>
<accession>A0ABD0Q842</accession>
<dbReference type="Proteomes" id="UP001529510">
    <property type="component" value="Unassembled WGS sequence"/>
</dbReference>
<dbReference type="EMBL" id="JAMKFB020000010">
    <property type="protein sequence ID" value="KAL0182372.1"/>
    <property type="molecule type" value="Genomic_DNA"/>
</dbReference>
<name>A0ABD0Q842_CIRMR</name>
<feature type="region of interest" description="Disordered" evidence="1">
    <location>
        <begin position="435"/>
        <end position="479"/>
    </location>
</feature>
<proteinExistence type="predicted"/>
<dbReference type="SUPFAM" id="SSF54098">
    <property type="entry name" value="Prion-like"/>
    <property type="match status" value="1"/>
</dbReference>
<feature type="compositionally biased region" description="Basic and acidic residues" evidence="1">
    <location>
        <begin position="435"/>
        <end position="452"/>
    </location>
</feature>